<dbReference type="EMBL" id="BMXA01000008">
    <property type="protein sequence ID" value="GHA20314.1"/>
    <property type="molecule type" value="Genomic_DNA"/>
</dbReference>
<reference evidence="1" key="2">
    <citation type="submission" date="2020-09" db="EMBL/GenBank/DDBJ databases">
        <authorList>
            <person name="Sun Q."/>
            <person name="Kim S."/>
        </authorList>
    </citation>
    <scope>NUCLEOTIDE SEQUENCE</scope>
    <source>
        <strain evidence="1">KCTC 12711</strain>
    </source>
</reference>
<proteinExistence type="predicted"/>
<keyword evidence="2" id="KW-1185">Reference proteome</keyword>
<dbReference type="AlphaFoldDB" id="A0A918S4K7"/>
<dbReference type="InterPro" id="IPR029058">
    <property type="entry name" value="AB_hydrolase_fold"/>
</dbReference>
<protein>
    <recommendedName>
        <fullName evidence="3">Alpha/beta hydrolase</fullName>
    </recommendedName>
</protein>
<evidence type="ECO:0008006" key="3">
    <source>
        <dbReference type="Google" id="ProtNLM"/>
    </source>
</evidence>
<dbReference type="SUPFAM" id="SSF53474">
    <property type="entry name" value="alpha/beta-Hydrolases"/>
    <property type="match status" value="1"/>
</dbReference>
<accession>A0A918S4K7</accession>
<evidence type="ECO:0000313" key="2">
    <source>
        <dbReference type="Proteomes" id="UP000614811"/>
    </source>
</evidence>
<dbReference type="Gene3D" id="3.40.50.1820">
    <property type="entry name" value="alpha/beta hydrolase"/>
    <property type="match status" value="1"/>
</dbReference>
<sequence>MLMRFYLLVASLWTTVCGAGEIYSIFPERIDPNASYVFYSHGFIVEGDNPRPEHPRWGVYDFPKVVLGLSDSDYHLIAYHRTKDTDPDVFAGKLASDVNALLSAGVTPSKITLVGFSRGGAITILVSNQLTRDDINFVILAGCGKYLDSNSELKLHGAVYSVREASDDLVGSCQALVDRSPGVTQFSERVIDTGKEHAAFYQPLPEWTAPVKSWIKRDARNVNNSQDGDTIND</sequence>
<dbReference type="Proteomes" id="UP000614811">
    <property type="component" value="Unassembled WGS sequence"/>
</dbReference>
<gene>
    <name evidence="1" type="ORF">GCM10008090_32900</name>
</gene>
<reference evidence="1" key="1">
    <citation type="journal article" date="2014" name="Int. J. Syst. Evol. Microbiol.">
        <title>Complete genome sequence of Corynebacterium casei LMG S-19264T (=DSM 44701T), isolated from a smear-ripened cheese.</title>
        <authorList>
            <consortium name="US DOE Joint Genome Institute (JGI-PGF)"/>
            <person name="Walter F."/>
            <person name="Albersmeier A."/>
            <person name="Kalinowski J."/>
            <person name="Ruckert C."/>
        </authorList>
    </citation>
    <scope>NUCLEOTIDE SEQUENCE</scope>
    <source>
        <strain evidence="1">KCTC 12711</strain>
    </source>
</reference>
<organism evidence="1 2">
    <name type="scientific">Arenicella chitinivorans</name>
    <dbReference type="NCBI Taxonomy" id="1329800"/>
    <lineage>
        <taxon>Bacteria</taxon>
        <taxon>Pseudomonadati</taxon>
        <taxon>Pseudomonadota</taxon>
        <taxon>Gammaproteobacteria</taxon>
        <taxon>Arenicellales</taxon>
        <taxon>Arenicellaceae</taxon>
        <taxon>Arenicella</taxon>
    </lineage>
</organism>
<evidence type="ECO:0000313" key="1">
    <source>
        <dbReference type="EMBL" id="GHA20314.1"/>
    </source>
</evidence>
<name>A0A918S4K7_9GAMM</name>
<comment type="caution">
    <text evidence="1">The sequence shown here is derived from an EMBL/GenBank/DDBJ whole genome shotgun (WGS) entry which is preliminary data.</text>
</comment>